<feature type="region of interest" description="Disordered" evidence="1">
    <location>
        <begin position="189"/>
        <end position="229"/>
    </location>
</feature>
<reference evidence="2 3" key="1">
    <citation type="journal article" date="2019" name="Int. J. Syst. Evol. Microbiol.">
        <title>The Global Catalogue of Microorganisms (GCM) 10K type strain sequencing project: providing services to taxonomists for standard genome sequencing and annotation.</title>
        <authorList>
            <consortium name="The Broad Institute Genomics Platform"/>
            <consortium name="The Broad Institute Genome Sequencing Center for Infectious Disease"/>
            <person name="Wu L."/>
            <person name="Ma J."/>
        </authorList>
    </citation>
    <scope>NUCLEOTIDE SEQUENCE [LARGE SCALE GENOMIC DNA]</scope>
    <source>
        <strain evidence="2 3">JCM 16259</strain>
    </source>
</reference>
<accession>A0ABN3KQU3</accession>
<evidence type="ECO:0000313" key="3">
    <source>
        <dbReference type="Proteomes" id="UP001500730"/>
    </source>
</evidence>
<organism evidence="2 3">
    <name type="scientific">Terrabacter carboxydivorans</name>
    <dbReference type="NCBI Taxonomy" id="619730"/>
    <lineage>
        <taxon>Bacteria</taxon>
        <taxon>Bacillati</taxon>
        <taxon>Actinomycetota</taxon>
        <taxon>Actinomycetes</taxon>
        <taxon>Micrococcales</taxon>
        <taxon>Intrasporangiaceae</taxon>
        <taxon>Terrabacter</taxon>
    </lineage>
</organism>
<feature type="compositionally biased region" description="Low complexity" evidence="1">
    <location>
        <begin position="29"/>
        <end position="38"/>
    </location>
</feature>
<name>A0ABN3KQU3_9MICO</name>
<dbReference type="EMBL" id="BAAARE010000001">
    <property type="protein sequence ID" value="GAA2467247.1"/>
    <property type="molecule type" value="Genomic_DNA"/>
</dbReference>
<feature type="compositionally biased region" description="Basic and acidic residues" evidence="1">
    <location>
        <begin position="199"/>
        <end position="213"/>
    </location>
</feature>
<keyword evidence="3" id="KW-1185">Reference proteome</keyword>
<proteinExistence type="predicted"/>
<comment type="caution">
    <text evidence="2">The sequence shown here is derived from an EMBL/GenBank/DDBJ whole genome shotgun (WGS) entry which is preliminary data.</text>
</comment>
<evidence type="ECO:0000313" key="2">
    <source>
        <dbReference type="EMBL" id="GAA2467247.1"/>
    </source>
</evidence>
<feature type="region of interest" description="Disordered" evidence="1">
    <location>
        <begin position="12"/>
        <end position="38"/>
    </location>
</feature>
<sequence length="229" mass="24171">MCTVLITYSTPQPLDETTAPGASAEVGGAPSVPTTPSPAAAPSFAATTAGIDEAIAAAVADELTRAGHRVACRPSVAVTTTNGFDLVVAVHRLRVSHSNGGWPLPVDPDDPETAAQDGVDRFESDQHHDEASTIPMTWCADWRAVDAWARSVGDHLVHFLELRTELARVRAELDRCRVMLLATTPEARPLSAPELGRPANRDGDRDVGREGHGGRRTHRLAAAGHASGS</sequence>
<dbReference type="RefSeq" id="WP_344252102.1">
    <property type="nucleotide sequence ID" value="NZ_BAAARE010000001.1"/>
</dbReference>
<protein>
    <submittedName>
        <fullName evidence="2">Uncharacterized protein</fullName>
    </submittedName>
</protein>
<dbReference type="Proteomes" id="UP001500730">
    <property type="component" value="Unassembled WGS sequence"/>
</dbReference>
<evidence type="ECO:0000256" key="1">
    <source>
        <dbReference type="SAM" id="MobiDB-lite"/>
    </source>
</evidence>
<gene>
    <name evidence="2" type="ORF">GCM10009858_00490</name>
</gene>